<comment type="caution">
    <text evidence="1">The sequence shown here is derived from an EMBL/GenBank/DDBJ whole genome shotgun (WGS) entry which is preliminary data.</text>
</comment>
<accession>A0A401J9G3</accession>
<reference evidence="1 2" key="1">
    <citation type="journal article" date="2019" name="Front. Microbiol.">
        <title>Genomes of Neutrophilic Sulfur-Oxidizing Chemolithoautotrophs Representing 9 Proteobacterial Species From 8 Genera.</title>
        <authorList>
            <person name="Watanabe T."/>
            <person name="Kojima H."/>
            <person name="Umezawa K."/>
            <person name="Hori C."/>
            <person name="Takasuka T.E."/>
            <person name="Kato Y."/>
            <person name="Fukui M."/>
        </authorList>
    </citation>
    <scope>NUCLEOTIDE SEQUENCE [LARGE SCALE GENOMIC DNA]</scope>
    <source>
        <strain evidence="1 2">TTN</strain>
    </source>
</reference>
<organism evidence="1 2">
    <name type="scientific">Sulfuriferula multivorans</name>
    <dbReference type="NCBI Taxonomy" id="1559896"/>
    <lineage>
        <taxon>Bacteria</taxon>
        <taxon>Pseudomonadati</taxon>
        <taxon>Pseudomonadota</taxon>
        <taxon>Betaproteobacteria</taxon>
        <taxon>Nitrosomonadales</taxon>
        <taxon>Sulfuricellaceae</taxon>
        <taxon>Sulfuriferula</taxon>
    </lineage>
</organism>
<proteinExistence type="predicted"/>
<dbReference type="OrthoDB" id="13547at2"/>
<protein>
    <recommendedName>
        <fullName evidence="3">DUF86 domain-containing protein</fullName>
    </recommendedName>
</protein>
<evidence type="ECO:0008006" key="3">
    <source>
        <dbReference type="Google" id="ProtNLM"/>
    </source>
</evidence>
<sequence length="175" mass="20029">MNQTTGLPIARFLQTLEIVAREGKHLSYSWNSLFSQTIDAEWVRNLEHAPAIAERLEAFVSRFGKMQDTMANKLFPRWLLALAETPGSQIETLNRAERLGVLTSTEQWLEARNLRNRLVHEYLTEPEKFAEDLALVKEYSLMLLNTFNGLRQDAIARMGHKAENLPEALILPRPG</sequence>
<evidence type="ECO:0000313" key="1">
    <source>
        <dbReference type="EMBL" id="GBL44302.1"/>
    </source>
</evidence>
<keyword evidence="2" id="KW-1185">Reference proteome</keyword>
<dbReference type="RefSeq" id="WP_124703145.1">
    <property type="nucleotide sequence ID" value="NZ_BGOW01000001.1"/>
</dbReference>
<dbReference type="EMBL" id="BGOW01000001">
    <property type="protein sequence ID" value="GBL44302.1"/>
    <property type="molecule type" value="Genomic_DNA"/>
</dbReference>
<dbReference type="SUPFAM" id="SSF81593">
    <property type="entry name" value="Nucleotidyltransferase substrate binding subunit/domain"/>
    <property type="match status" value="1"/>
</dbReference>
<gene>
    <name evidence="1" type="ORF">SFMTTN_0097</name>
</gene>
<dbReference type="Proteomes" id="UP000286806">
    <property type="component" value="Unassembled WGS sequence"/>
</dbReference>
<evidence type="ECO:0000313" key="2">
    <source>
        <dbReference type="Proteomes" id="UP000286806"/>
    </source>
</evidence>
<dbReference type="Gene3D" id="1.20.120.330">
    <property type="entry name" value="Nucleotidyltransferases domain 2"/>
    <property type="match status" value="1"/>
</dbReference>
<dbReference type="AlphaFoldDB" id="A0A401J9G3"/>
<name>A0A401J9G3_9PROT</name>